<evidence type="ECO:0000313" key="1">
    <source>
        <dbReference type="EMBL" id="GIY74161.1"/>
    </source>
</evidence>
<evidence type="ECO:0000313" key="2">
    <source>
        <dbReference type="Proteomes" id="UP001054837"/>
    </source>
</evidence>
<comment type="caution">
    <text evidence="1">The sequence shown here is derived from an EMBL/GenBank/DDBJ whole genome shotgun (WGS) entry which is preliminary data.</text>
</comment>
<reference evidence="1 2" key="1">
    <citation type="submission" date="2021-06" db="EMBL/GenBank/DDBJ databases">
        <title>Caerostris darwini draft genome.</title>
        <authorList>
            <person name="Kono N."/>
            <person name="Arakawa K."/>
        </authorList>
    </citation>
    <scope>NUCLEOTIDE SEQUENCE [LARGE SCALE GENOMIC DNA]</scope>
</reference>
<dbReference type="AlphaFoldDB" id="A0AAV4VWK6"/>
<organism evidence="1 2">
    <name type="scientific">Caerostris darwini</name>
    <dbReference type="NCBI Taxonomy" id="1538125"/>
    <lineage>
        <taxon>Eukaryota</taxon>
        <taxon>Metazoa</taxon>
        <taxon>Ecdysozoa</taxon>
        <taxon>Arthropoda</taxon>
        <taxon>Chelicerata</taxon>
        <taxon>Arachnida</taxon>
        <taxon>Araneae</taxon>
        <taxon>Araneomorphae</taxon>
        <taxon>Entelegynae</taxon>
        <taxon>Araneoidea</taxon>
        <taxon>Araneidae</taxon>
        <taxon>Caerostris</taxon>
    </lineage>
</organism>
<sequence length="102" mass="11281">MVGLLILRSDQLMCWVDVLGHCCAGWVAIADWFLGFLINNKGLDLPPSLRKQHALGIIPESYEKLLPILTYATLGAGPGGGGSRGWREETFAQHFWGKECHM</sequence>
<accession>A0AAV4VWK6</accession>
<dbReference type="Proteomes" id="UP001054837">
    <property type="component" value="Unassembled WGS sequence"/>
</dbReference>
<gene>
    <name evidence="1" type="ORF">CDAR_166421</name>
</gene>
<protein>
    <submittedName>
        <fullName evidence="1">Uncharacterized protein</fullName>
    </submittedName>
</protein>
<proteinExistence type="predicted"/>
<keyword evidence="2" id="KW-1185">Reference proteome</keyword>
<name>A0AAV4VWK6_9ARAC</name>
<dbReference type="EMBL" id="BPLQ01013702">
    <property type="protein sequence ID" value="GIY74161.1"/>
    <property type="molecule type" value="Genomic_DNA"/>
</dbReference>